<evidence type="ECO:0000313" key="3">
    <source>
        <dbReference type="Proteomes" id="UP000077266"/>
    </source>
</evidence>
<proteinExistence type="predicted"/>
<dbReference type="Proteomes" id="UP000077266">
    <property type="component" value="Unassembled WGS sequence"/>
</dbReference>
<gene>
    <name evidence="2" type="ORF">EXIGLDRAFT_252938</name>
</gene>
<dbReference type="EMBL" id="KV426181">
    <property type="protein sequence ID" value="KZV85625.1"/>
    <property type="molecule type" value="Genomic_DNA"/>
</dbReference>
<organism evidence="2 3">
    <name type="scientific">Exidia glandulosa HHB12029</name>
    <dbReference type="NCBI Taxonomy" id="1314781"/>
    <lineage>
        <taxon>Eukaryota</taxon>
        <taxon>Fungi</taxon>
        <taxon>Dikarya</taxon>
        <taxon>Basidiomycota</taxon>
        <taxon>Agaricomycotina</taxon>
        <taxon>Agaricomycetes</taxon>
        <taxon>Auriculariales</taxon>
        <taxon>Exidiaceae</taxon>
        <taxon>Exidia</taxon>
    </lineage>
</organism>
<protein>
    <submittedName>
        <fullName evidence="2">Uncharacterized protein</fullName>
    </submittedName>
</protein>
<reference evidence="2 3" key="1">
    <citation type="journal article" date="2016" name="Mol. Biol. Evol.">
        <title>Comparative Genomics of Early-Diverging Mushroom-Forming Fungi Provides Insights into the Origins of Lignocellulose Decay Capabilities.</title>
        <authorList>
            <person name="Nagy L.G."/>
            <person name="Riley R."/>
            <person name="Tritt A."/>
            <person name="Adam C."/>
            <person name="Daum C."/>
            <person name="Floudas D."/>
            <person name="Sun H."/>
            <person name="Yadav J.S."/>
            <person name="Pangilinan J."/>
            <person name="Larsson K.H."/>
            <person name="Matsuura K."/>
            <person name="Barry K."/>
            <person name="Labutti K."/>
            <person name="Kuo R."/>
            <person name="Ohm R.A."/>
            <person name="Bhattacharya S.S."/>
            <person name="Shirouzu T."/>
            <person name="Yoshinaga Y."/>
            <person name="Martin F.M."/>
            <person name="Grigoriev I.V."/>
            <person name="Hibbett D.S."/>
        </authorList>
    </citation>
    <scope>NUCLEOTIDE SEQUENCE [LARGE SCALE GENOMIC DNA]</scope>
    <source>
        <strain evidence="2 3">HHB12029</strain>
    </source>
</reference>
<evidence type="ECO:0000256" key="1">
    <source>
        <dbReference type="SAM" id="SignalP"/>
    </source>
</evidence>
<keyword evidence="3" id="KW-1185">Reference proteome</keyword>
<dbReference type="AlphaFoldDB" id="A0A165DXY8"/>
<keyword evidence="1" id="KW-0732">Signal</keyword>
<dbReference type="InParanoid" id="A0A165DXY8"/>
<feature type="signal peptide" evidence="1">
    <location>
        <begin position="1"/>
        <end position="24"/>
    </location>
</feature>
<name>A0A165DXY8_EXIGL</name>
<evidence type="ECO:0000313" key="2">
    <source>
        <dbReference type="EMBL" id="KZV85625.1"/>
    </source>
</evidence>
<sequence length="61" mass="5964">MAGRARLGLVAAGPIAAIFAAASATSLPGMPSCPGVQIIVNGGSRRVSAVRAVRACACMPL</sequence>
<feature type="chain" id="PRO_5007856871" evidence="1">
    <location>
        <begin position="25"/>
        <end position="61"/>
    </location>
</feature>
<accession>A0A165DXY8</accession>